<dbReference type="Proteomes" id="UP000192520">
    <property type="component" value="Unassembled WGS sequence"/>
</dbReference>
<dbReference type="InterPro" id="IPR003607">
    <property type="entry name" value="HD/PDEase_dom"/>
</dbReference>
<sequence>MTRQQAWEKLNELMQNKNLIKHCLAVEAAMLAYANYFKIPKEEREKWAVAGLIHDADYEKFPHQHPQFTIKWLNKINADEDLVNAVAAHGFGFNVKAKTLMAKTLRAVDELTGLIVATALVRPTKKLSEVTVESVLKKWNSPSFAAGVNRKEIERGAQEIKVPLKKHIEIVLSGMQKIAGELGL</sequence>
<dbReference type="Pfam" id="PF01966">
    <property type="entry name" value="HD"/>
    <property type="match status" value="1"/>
</dbReference>
<organism evidence="2 3">
    <name type="scientific">candidate division CPR3 bacterium 4484_211</name>
    <dbReference type="NCBI Taxonomy" id="1968527"/>
    <lineage>
        <taxon>Bacteria</taxon>
        <taxon>Bacteria division CPR3</taxon>
    </lineage>
</organism>
<dbReference type="CDD" id="cd00077">
    <property type="entry name" value="HDc"/>
    <property type="match status" value="1"/>
</dbReference>
<protein>
    <recommendedName>
        <fullName evidence="1">HD domain-containing protein</fullName>
    </recommendedName>
</protein>
<dbReference type="PANTHER" id="PTHR38659:SF1">
    <property type="entry name" value="METAL DEPENDENT PHOSPHOHYDROLASE"/>
    <property type="match status" value="1"/>
</dbReference>
<name>A0A1W9NXZ2_UNCC3</name>
<dbReference type="SUPFAM" id="SSF109604">
    <property type="entry name" value="HD-domain/PDEase-like"/>
    <property type="match status" value="1"/>
</dbReference>
<feature type="domain" description="HD" evidence="1">
    <location>
        <begin position="20"/>
        <end position="112"/>
    </location>
</feature>
<reference evidence="3" key="1">
    <citation type="submission" date="2017-03" db="EMBL/GenBank/DDBJ databases">
        <title>Novel pathways for hydrocarbon cycling and metabolic interdependencies in hydrothermal sediment communities.</title>
        <authorList>
            <person name="Dombrowski N."/>
            <person name="Seitz K."/>
            <person name="Teske A."/>
            <person name="Baker B."/>
        </authorList>
    </citation>
    <scope>NUCLEOTIDE SEQUENCE [LARGE SCALE GENOMIC DNA]</scope>
</reference>
<dbReference type="AlphaFoldDB" id="A0A1W9NXZ2"/>
<comment type="caution">
    <text evidence="2">The sequence shown here is derived from an EMBL/GenBank/DDBJ whole genome shotgun (WGS) entry which is preliminary data.</text>
</comment>
<dbReference type="InterPro" id="IPR006674">
    <property type="entry name" value="HD_domain"/>
</dbReference>
<evidence type="ECO:0000313" key="2">
    <source>
        <dbReference type="EMBL" id="OQX51037.1"/>
    </source>
</evidence>
<dbReference type="PANTHER" id="PTHR38659">
    <property type="entry name" value="METAL-DEPENDENT PHOSPHOHYDROLASE"/>
    <property type="match status" value="1"/>
</dbReference>
<evidence type="ECO:0000313" key="3">
    <source>
        <dbReference type="Proteomes" id="UP000192520"/>
    </source>
</evidence>
<evidence type="ECO:0000259" key="1">
    <source>
        <dbReference type="Pfam" id="PF01966"/>
    </source>
</evidence>
<accession>A0A1W9NXZ2</accession>
<dbReference type="EMBL" id="MZGJ01000010">
    <property type="protein sequence ID" value="OQX51037.1"/>
    <property type="molecule type" value="Genomic_DNA"/>
</dbReference>
<dbReference type="Gene3D" id="1.10.3210.10">
    <property type="entry name" value="Hypothetical protein af1432"/>
    <property type="match status" value="1"/>
</dbReference>
<gene>
    <name evidence="2" type="ORF">B5M47_02180</name>
</gene>
<proteinExistence type="predicted"/>